<dbReference type="Proteomes" id="UP001163328">
    <property type="component" value="Chromosome"/>
</dbReference>
<sequence length="160" mass="18476">MAVSILDIDDFGSDDFNIIALHTSLEDYKLAYLVNKYGQLNLEKELIPLTLSKFATHTNFDFFKFEDKNERIVWSLIANKSVIESEPRIDSDINLVLTNTYSDIVLIPEYDTVDYFIKVEEALLPETVQQFISKLNVIKELDAIYELDKNTLVSINNLLF</sequence>
<protein>
    <submittedName>
        <fullName evidence="1">IPExxxVDY family protein</fullName>
    </submittedName>
</protein>
<evidence type="ECO:0000313" key="2">
    <source>
        <dbReference type="Proteomes" id="UP001163328"/>
    </source>
</evidence>
<name>A0ABY6LX18_9FLAO</name>
<dbReference type="NCBIfam" id="NF033205">
    <property type="entry name" value="IPExxxVDY"/>
    <property type="match status" value="1"/>
</dbReference>
<organism evidence="1 2">
    <name type="scientific">Flavobacterium agricola</name>
    <dbReference type="NCBI Taxonomy" id="2870839"/>
    <lineage>
        <taxon>Bacteria</taxon>
        <taxon>Pseudomonadati</taxon>
        <taxon>Bacteroidota</taxon>
        <taxon>Flavobacteriia</taxon>
        <taxon>Flavobacteriales</taxon>
        <taxon>Flavobacteriaceae</taxon>
        <taxon>Flavobacterium</taxon>
    </lineage>
</organism>
<proteinExistence type="predicted"/>
<dbReference type="EMBL" id="CP081495">
    <property type="protein sequence ID" value="UYW00877.1"/>
    <property type="molecule type" value="Genomic_DNA"/>
</dbReference>
<dbReference type="RefSeq" id="WP_264433070.1">
    <property type="nucleotide sequence ID" value="NZ_CP081495.1"/>
</dbReference>
<dbReference type="InterPro" id="IPR047690">
    <property type="entry name" value="IPExxxVDY_fam"/>
</dbReference>
<gene>
    <name evidence="1" type="ORF">K5I29_10240</name>
</gene>
<reference evidence="1" key="1">
    <citation type="submission" date="2021-08" db="EMBL/GenBank/DDBJ databases">
        <title>Flavobacterium sp. strain CC-SYL302.</title>
        <authorList>
            <person name="Lin S.-Y."/>
            <person name="Lee T.-H."/>
            <person name="Young C.-C."/>
        </authorList>
    </citation>
    <scope>NUCLEOTIDE SEQUENCE</scope>
    <source>
        <strain evidence="1">CC-SYL302</strain>
    </source>
</reference>
<accession>A0ABY6LX18</accession>
<evidence type="ECO:0000313" key="1">
    <source>
        <dbReference type="EMBL" id="UYW00877.1"/>
    </source>
</evidence>
<keyword evidence="2" id="KW-1185">Reference proteome</keyword>